<organism evidence="1 2">
    <name type="scientific">Citrullus colocynthis</name>
    <name type="common">colocynth</name>
    <dbReference type="NCBI Taxonomy" id="252529"/>
    <lineage>
        <taxon>Eukaryota</taxon>
        <taxon>Viridiplantae</taxon>
        <taxon>Streptophyta</taxon>
        <taxon>Embryophyta</taxon>
        <taxon>Tracheophyta</taxon>
        <taxon>Spermatophyta</taxon>
        <taxon>Magnoliopsida</taxon>
        <taxon>eudicotyledons</taxon>
        <taxon>Gunneridae</taxon>
        <taxon>Pentapetalae</taxon>
        <taxon>rosids</taxon>
        <taxon>fabids</taxon>
        <taxon>Cucurbitales</taxon>
        <taxon>Cucurbitaceae</taxon>
        <taxon>Benincaseae</taxon>
        <taxon>Citrullus</taxon>
    </lineage>
</organism>
<reference evidence="1 2" key="1">
    <citation type="submission" date="2024-03" db="EMBL/GenBank/DDBJ databases">
        <authorList>
            <person name="Gkanogiannis A."/>
            <person name="Becerra Lopez-Lavalle L."/>
        </authorList>
    </citation>
    <scope>NUCLEOTIDE SEQUENCE [LARGE SCALE GENOMIC DNA]</scope>
</reference>
<evidence type="ECO:0000313" key="1">
    <source>
        <dbReference type="EMBL" id="CAK9319498.1"/>
    </source>
</evidence>
<proteinExistence type="predicted"/>
<name>A0ABP0YG70_9ROSI</name>
<protein>
    <submittedName>
        <fullName evidence="1">Uncharacterized protein</fullName>
    </submittedName>
</protein>
<gene>
    <name evidence="1" type="ORF">CITCOLO1_LOCUS11505</name>
</gene>
<sequence length="76" mass="8796">MRRCLHQPPVVFSLHWILGFLDFRFNVRRGLKPRARSNLLKLVGGSIELIWDCNLLALVVGWMYPEQGTVFCTLVP</sequence>
<evidence type="ECO:0000313" key="2">
    <source>
        <dbReference type="Proteomes" id="UP001642487"/>
    </source>
</evidence>
<dbReference type="EMBL" id="OZ021738">
    <property type="protein sequence ID" value="CAK9319498.1"/>
    <property type="molecule type" value="Genomic_DNA"/>
</dbReference>
<accession>A0ABP0YG70</accession>
<keyword evidence="2" id="KW-1185">Reference proteome</keyword>
<dbReference type="Proteomes" id="UP001642487">
    <property type="component" value="Chromosome 4"/>
</dbReference>